<name>A0A7W6R4T3_9HYPH</name>
<gene>
    <name evidence="1" type="ORF">GGD57_002805</name>
</gene>
<evidence type="ECO:0000313" key="1">
    <source>
        <dbReference type="EMBL" id="MBB4236227.1"/>
    </source>
</evidence>
<reference evidence="1 2" key="1">
    <citation type="submission" date="2020-08" db="EMBL/GenBank/DDBJ databases">
        <title>Genomic Encyclopedia of Type Strains, Phase IV (KMG-V): Genome sequencing to study the core and pangenomes of soil and plant-associated prokaryotes.</title>
        <authorList>
            <person name="Whitman W."/>
        </authorList>
    </citation>
    <scope>NUCLEOTIDE SEQUENCE [LARGE SCALE GENOMIC DNA]</scope>
    <source>
        <strain evidence="1 2">SEMIA 4089</strain>
    </source>
</reference>
<dbReference type="EMBL" id="JACIFY010000009">
    <property type="protein sequence ID" value="MBB4236227.1"/>
    <property type="molecule type" value="Genomic_DNA"/>
</dbReference>
<comment type="caution">
    <text evidence="1">The sequence shown here is derived from an EMBL/GenBank/DDBJ whole genome shotgun (WGS) entry which is preliminary data.</text>
</comment>
<dbReference type="NCBIfam" id="TIGR04267">
    <property type="entry name" value="mod_HExxH"/>
    <property type="match status" value="1"/>
</dbReference>
<organism evidence="1 2">
    <name type="scientific">Rhizobium esperanzae</name>
    <dbReference type="NCBI Taxonomy" id="1967781"/>
    <lineage>
        <taxon>Bacteria</taxon>
        <taxon>Pseudomonadati</taxon>
        <taxon>Pseudomonadota</taxon>
        <taxon>Alphaproteobacteria</taxon>
        <taxon>Hyphomicrobiales</taxon>
        <taxon>Rhizobiaceae</taxon>
        <taxon>Rhizobium/Agrobacterium group</taxon>
        <taxon>Rhizobium</taxon>
    </lineage>
</organism>
<protein>
    <recommendedName>
        <fullName evidence="3">HEXXH motif domain-containing protein</fullName>
    </recommendedName>
</protein>
<dbReference type="AlphaFoldDB" id="A0A7W6R4T3"/>
<accession>A0A7W6R4T3</accession>
<dbReference type="Proteomes" id="UP000540909">
    <property type="component" value="Unassembled WGS sequence"/>
</dbReference>
<dbReference type="RefSeq" id="WP_184470539.1">
    <property type="nucleotide sequence ID" value="NZ_JACIFY010000009.1"/>
</dbReference>
<sequence>MLSLCEPKQAFGNLYRLARVQDPSVSIITAEDLRRGYLAFLEGRQPSVPVNYSDDIFVVDQAIQDKLAGAFSKGALNDLNQEDVVGENYPLQLLGQRTQLVQEALAYLLTLNDDFSSVFDIVIHSIFVRPSKPTKTTHGSHGGSSSASIGAIWLAVGEQIQQVDLVEMLVHELTHHLMFIDELNQPQFDYDLITRKENFALSAILKRQRPLDKVIHSIAVGASIIDARNRYLPSHGKTLVHPATPELKSDTLAAIASVMQLQNIKELVTRHTIQLLEECEEFCHATSLVA</sequence>
<dbReference type="InterPro" id="IPR026337">
    <property type="entry name" value="AKG_HExxH"/>
</dbReference>
<evidence type="ECO:0000313" key="2">
    <source>
        <dbReference type="Proteomes" id="UP000540909"/>
    </source>
</evidence>
<evidence type="ECO:0008006" key="3">
    <source>
        <dbReference type="Google" id="ProtNLM"/>
    </source>
</evidence>
<proteinExistence type="predicted"/>